<feature type="binding site" evidence="4">
    <location>
        <position position="120"/>
    </location>
    <ligand>
        <name>Fe cation</name>
        <dbReference type="ChEBI" id="CHEBI:24875"/>
        <label>1</label>
    </ligand>
</feature>
<evidence type="ECO:0000313" key="6">
    <source>
        <dbReference type="EMBL" id="RTJ78346.1"/>
    </source>
</evidence>
<keyword evidence="2" id="KW-0560">Oxidoreductase</keyword>
<feature type="active site" evidence="3">
    <location>
        <position position="124"/>
    </location>
</feature>
<dbReference type="UniPathway" id="UPA00326"/>
<protein>
    <recommendedName>
        <fullName evidence="2">Ribonucleoside-diphosphate reductase subunit beta</fullName>
        <ecNumber evidence="2">1.17.4.1</ecNumber>
    </recommendedName>
</protein>
<evidence type="ECO:0000256" key="3">
    <source>
        <dbReference type="PIRSR" id="PIRSR000355-1"/>
    </source>
</evidence>
<dbReference type="Proteomes" id="UP000287197">
    <property type="component" value="Unassembled WGS sequence"/>
</dbReference>
<comment type="similarity">
    <text evidence="1 2">Belongs to the ribonucleoside diphosphate reductase small chain family.</text>
</comment>
<reference evidence="6 7" key="2">
    <citation type="journal article" date="2019" name="Appl. Environ. Microbiol.">
        <title>Population genetics and characterization of Campylobacter jejuni isolates in western jackdaws and game birds in Finland.</title>
        <authorList>
            <person name="Kovanen S."/>
            <person name="Rossi M."/>
            <person name="Pohja-Mykra M."/>
            <person name="Nieminen T."/>
            <person name="Raunio-Saarnisto M."/>
            <person name="Sauvala M."/>
            <person name="Fredriksson-Ahomaa M."/>
            <person name="Hanninen M.L."/>
            <person name="Kivisto R."/>
        </authorList>
    </citation>
    <scope>NUCLEOTIDE SEQUENCE [LARGE SCALE GENOMIC DNA]</scope>
    <source>
        <strain evidence="6 7">CB313</strain>
        <strain evidence="5">SO-26</strain>
    </source>
</reference>
<dbReference type="InterPro" id="IPR012348">
    <property type="entry name" value="RNR-like"/>
</dbReference>
<dbReference type="InterPro" id="IPR009078">
    <property type="entry name" value="Ferritin-like_SF"/>
</dbReference>
<sequence length="347" mass="40743">MNINRKVLYNPSGDDSDKRVVGGQPTNVFDLYNIKYKWAQDIFSTMLSNHWVPEKSSMVEDKLSYTKLDEHEKESFLKILSFLIFLDSIQTNNVPNIAEYITAPEIVLCLSRQTFDEALHSKSYGWILTSIFDRETAEKAIYYWREDKILRTRNEYIANIYQKFLEGNTKDLKELVRVMVANYLLEGLYFYNGFYFFYNLGSRGLMTDTVTQIKYINRDELQHCLLFRNILVTMFKENPGLQEECQDMVYEMVRIAVQQEIEFSNHVIGDRILGMNKQSIHDYTHYLANKRLVSLGYEPIMEKTKNPYKHLETLASVENETTAKTNIFEKQSIAYKQATILGGWDEI</sequence>
<accession>A0A430VC24</accession>
<dbReference type="GO" id="GO:0009263">
    <property type="term" value="P:deoxyribonucleotide biosynthetic process"/>
    <property type="evidence" value="ECO:0007669"/>
    <property type="project" value="UniProtKB-KW"/>
</dbReference>
<evidence type="ECO:0000256" key="2">
    <source>
        <dbReference type="PIRNR" id="PIRNR000355"/>
    </source>
</evidence>
<dbReference type="AlphaFoldDB" id="A0A430VC24"/>
<dbReference type="InterPro" id="IPR000358">
    <property type="entry name" value="RNR_small_fam"/>
</dbReference>
<dbReference type="PANTHER" id="PTHR23409">
    <property type="entry name" value="RIBONUCLEOSIDE-DIPHOSPHATE REDUCTASE SMALL CHAIN"/>
    <property type="match status" value="1"/>
</dbReference>
<dbReference type="GO" id="GO:0004748">
    <property type="term" value="F:ribonucleoside-diphosphate reductase activity, thioredoxin disulfide as acceptor"/>
    <property type="evidence" value="ECO:0007669"/>
    <property type="project" value="UniProtKB-EC"/>
</dbReference>
<feature type="binding site" evidence="4">
    <location>
        <position position="186"/>
    </location>
    <ligand>
        <name>Fe cation</name>
        <dbReference type="ChEBI" id="CHEBI:24875"/>
        <label>2</label>
    </ligand>
</feature>
<comment type="cofactor">
    <cofactor evidence="2 4">
        <name>Fe cation</name>
        <dbReference type="ChEBI" id="CHEBI:24875"/>
    </cofactor>
    <text evidence="2 4">Binds 2 iron ions per subunit.</text>
</comment>
<dbReference type="EMBL" id="PQZD01000003">
    <property type="protein sequence ID" value="RTI48621.1"/>
    <property type="molecule type" value="Genomic_DNA"/>
</dbReference>
<comment type="caution">
    <text evidence="6">The sequence shown here is derived from an EMBL/GenBank/DDBJ whole genome shotgun (WGS) entry which is preliminary data.</text>
</comment>
<evidence type="ECO:0000256" key="1">
    <source>
        <dbReference type="ARBA" id="ARBA00009303"/>
    </source>
</evidence>
<dbReference type="PIRSF" id="PIRSF000355">
    <property type="entry name" value="NrdB"/>
    <property type="match status" value="1"/>
</dbReference>
<keyword evidence="2" id="KW-0215">Deoxyribonucleotide synthesis</keyword>
<dbReference type="CDD" id="cd01049">
    <property type="entry name" value="RNRR2"/>
    <property type="match status" value="1"/>
</dbReference>
<dbReference type="EMBL" id="PRBV01000014">
    <property type="protein sequence ID" value="RTJ78346.1"/>
    <property type="molecule type" value="Genomic_DNA"/>
</dbReference>
<evidence type="ECO:0000256" key="4">
    <source>
        <dbReference type="PIRSR" id="PIRSR000355-2"/>
    </source>
</evidence>
<dbReference type="PANTHER" id="PTHR23409:SF18">
    <property type="entry name" value="RIBONUCLEOSIDE-DIPHOSPHATE REDUCTASE SUBUNIT M2"/>
    <property type="match status" value="1"/>
</dbReference>
<feature type="binding site" evidence="4">
    <location>
        <position position="117"/>
    </location>
    <ligand>
        <name>Fe cation</name>
        <dbReference type="ChEBI" id="CHEBI:24875"/>
        <label>2</label>
    </ligand>
</feature>
<dbReference type="Proteomes" id="UP000288507">
    <property type="component" value="Unassembled WGS sequence"/>
</dbReference>
<feature type="binding site" evidence="4">
    <location>
        <position position="117"/>
    </location>
    <ligand>
        <name>Fe cation</name>
        <dbReference type="ChEBI" id="CHEBI:24875"/>
        <label>1</label>
    </ligand>
</feature>
<comment type="function">
    <text evidence="2">Provides the precursors necessary for DNA synthesis. Catalyzes the biosynthesis of deoxyribonucleotides from the corresponding ribonucleotides.</text>
</comment>
<feature type="binding site" evidence="4">
    <location>
        <position position="223"/>
    </location>
    <ligand>
        <name>Fe cation</name>
        <dbReference type="ChEBI" id="CHEBI:24875"/>
        <label>2</label>
    </ligand>
</feature>
<reference evidence="5" key="1">
    <citation type="submission" date="2018-01" db="EMBL/GenBank/DDBJ databases">
        <authorList>
            <person name="Kovanen S."/>
            <person name="Nieminen T."/>
            <person name="Pohja-Mykra M."/>
            <person name="Raunio-Saarnisto M."/>
            <person name="Sauvala M."/>
            <person name="Fredriksson-Ahomaa M."/>
            <person name="Hanninen M.-L."/>
            <person name="Kivisto R."/>
        </authorList>
    </citation>
    <scope>NUCLEOTIDE SEQUENCE</scope>
    <source>
        <strain evidence="5">SO-26</strain>
    </source>
</reference>
<dbReference type="Pfam" id="PF00268">
    <property type="entry name" value="Ribonuc_red_sm"/>
    <property type="match status" value="1"/>
</dbReference>
<feature type="binding site" evidence="4">
    <location>
        <position position="220"/>
    </location>
    <ligand>
        <name>Fe cation</name>
        <dbReference type="ChEBI" id="CHEBI:24875"/>
        <label>2</label>
    </ligand>
</feature>
<dbReference type="Gene3D" id="1.10.620.20">
    <property type="entry name" value="Ribonucleotide Reductase, subunit A"/>
    <property type="match status" value="1"/>
</dbReference>
<dbReference type="InterPro" id="IPR033909">
    <property type="entry name" value="RNR_small"/>
</dbReference>
<keyword evidence="2 4" id="KW-0408">Iron</keyword>
<organism evidence="6 7">
    <name type="scientific">Campylobacter jejuni</name>
    <dbReference type="NCBI Taxonomy" id="197"/>
    <lineage>
        <taxon>Bacteria</taxon>
        <taxon>Pseudomonadati</taxon>
        <taxon>Campylobacterota</taxon>
        <taxon>Epsilonproteobacteria</taxon>
        <taxon>Campylobacterales</taxon>
        <taxon>Campylobacteraceae</taxon>
        <taxon>Campylobacter</taxon>
    </lineage>
</organism>
<dbReference type="SUPFAM" id="SSF47240">
    <property type="entry name" value="Ferritin-like"/>
    <property type="match status" value="1"/>
</dbReference>
<evidence type="ECO:0000313" key="7">
    <source>
        <dbReference type="Proteomes" id="UP000288507"/>
    </source>
</evidence>
<dbReference type="GO" id="GO:0046872">
    <property type="term" value="F:metal ion binding"/>
    <property type="evidence" value="ECO:0007669"/>
    <property type="project" value="UniProtKB-KW"/>
</dbReference>
<keyword evidence="2 4" id="KW-0479">Metal-binding</keyword>
<proteinExistence type="inferred from homology"/>
<dbReference type="NCBIfam" id="NF007184">
    <property type="entry name" value="PRK09614.1-3"/>
    <property type="match status" value="1"/>
</dbReference>
<evidence type="ECO:0000313" key="5">
    <source>
        <dbReference type="EMBL" id="RTI48621.1"/>
    </source>
</evidence>
<dbReference type="EC" id="1.17.4.1" evidence="2"/>
<feature type="binding site" evidence="4">
    <location>
        <position position="87"/>
    </location>
    <ligand>
        <name>Fe cation</name>
        <dbReference type="ChEBI" id="CHEBI:24875"/>
        <label>1</label>
    </ligand>
</feature>
<comment type="catalytic activity">
    <reaction evidence="2">
        <text>a 2'-deoxyribonucleoside 5'-diphosphate + [thioredoxin]-disulfide + H2O = a ribonucleoside 5'-diphosphate + [thioredoxin]-dithiol</text>
        <dbReference type="Rhea" id="RHEA:23252"/>
        <dbReference type="Rhea" id="RHEA-COMP:10698"/>
        <dbReference type="Rhea" id="RHEA-COMP:10700"/>
        <dbReference type="ChEBI" id="CHEBI:15377"/>
        <dbReference type="ChEBI" id="CHEBI:29950"/>
        <dbReference type="ChEBI" id="CHEBI:50058"/>
        <dbReference type="ChEBI" id="CHEBI:57930"/>
        <dbReference type="ChEBI" id="CHEBI:73316"/>
        <dbReference type="EC" id="1.17.4.1"/>
    </reaction>
</comment>
<name>A0A430VC24_CAMJU</name>
<dbReference type="RefSeq" id="WP_126232463.1">
    <property type="nucleotide sequence ID" value="NZ_PQZD01000003.1"/>
</dbReference>
<gene>
    <name evidence="6" type="ORF">C3H57_08550</name>
    <name evidence="5" type="ORF">C3I27_04155</name>
</gene>